<dbReference type="SUPFAM" id="SSF51905">
    <property type="entry name" value="FAD/NAD(P)-binding domain"/>
    <property type="match status" value="1"/>
</dbReference>
<evidence type="ECO:0000256" key="5">
    <source>
        <dbReference type="ARBA" id="ARBA00023014"/>
    </source>
</evidence>
<dbReference type="InterPro" id="IPR036188">
    <property type="entry name" value="FAD/NAD-bd_sf"/>
</dbReference>
<name>A0ABU4YMT4_9HYPH</name>
<comment type="caution">
    <text evidence="6">The sequence shown here is derived from an EMBL/GenBank/DDBJ whole genome shotgun (WGS) entry which is preliminary data.</text>
</comment>
<evidence type="ECO:0000313" key="6">
    <source>
        <dbReference type="EMBL" id="MDX8487971.1"/>
    </source>
</evidence>
<dbReference type="Pfam" id="PF12831">
    <property type="entry name" value="FAD_oxidored"/>
    <property type="match status" value="1"/>
</dbReference>
<dbReference type="PANTHER" id="PTHR43498:SF1">
    <property type="entry name" value="COB--COM HETERODISULFIDE REDUCTASE IRON-SULFUR SUBUNIT A"/>
    <property type="match status" value="1"/>
</dbReference>
<keyword evidence="4" id="KW-0408">Iron</keyword>
<dbReference type="PANTHER" id="PTHR43498">
    <property type="entry name" value="FERREDOXIN:COB-COM HETERODISULFIDE REDUCTASE SUBUNIT A"/>
    <property type="match status" value="1"/>
</dbReference>
<dbReference type="RefSeq" id="WP_320293552.1">
    <property type="nucleotide sequence ID" value="NZ_JAVIIU010000001.1"/>
</dbReference>
<organism evidence="6 7">
    <name type="scientific">Mesorhizobium humile</name>
    <dbReference type="NCBI Taxonomy" id="3072313"/>
    <lineage>
        <taxon>Bacteria</taxon>
        <taxon>Pseudomonadati</taxon>
        <taxon>Pseudomonadota</taxon>
        <taxon>Alphaproteobacteria</taxon>
        <taxon>Hyphomicrobiales</taxon>
        <taxon>Phyllobacteriaceae</taxon>
        <taxon>Mesorhizobium</taxon>
    </lineage>
</organism>
<evidence type="ECO:0000256" key="3">
    <source>
        <dbReference type="ARBA" id="ARBA00023002"/>
    </source>
</evidence>
<reference evidence="6 7" key="1">
    <citation type="submission" date="2023-08" db="EMBL/GenBank/DDBJ databases">
        <title>Implementing the SeqCode for naming new Mesorhizobium species isolated from Vachellia karroo root nodules.</title>
        <authorList>
            <person name="Van Lill M."/>
        </authorList>
    </citation>
    <scope>NUCLEOTIDE SEQUENCE [LARGE SCALE GENOMIC DNA]</scope>
    <source>
        <strain evidence="6 7">VK2B</strain>
    </source>
</reference>
<dbReference type="PRINTS" id="PR00411">
    <property type="entry name" value="PNDRDTASEI"/>
</dbReference>
<evidence type="ECO:0000313" key="7">
    <source>
        <dbReference type="Proteomes" id="UP001280156"/>
    </source>
</evidence>
<gene>
    <name evidence="6" type="ORF">RFM52_22590</name>
</gene>
<keyword evidence="3" id="KW-0560">Oxidoreductase</keyword>
<evidence type="ECO:0000256" key="4">
    <source>
        <dbReference type="ARBA" id="ARBA00023004"/>
    </source>
</evidence>
<keyword evidence="5" id="KW-0411">Iron-sulfur</keyword>
<keyword evidence="2" id="KW-0479">Metal-binding</keyword>
<dbReference type="InterPro" id="IPR039650">
    <property type="entry name" value="HdrA-like"/>
</dbReference>
<protein>
    <submittedName>
        <fullName evidence="6">FAD-dependent oxidoreductase</fullName>
    </submittedName>
</protein>
<sequence>MGSLADNDDIFPTKRIERRRSEGVVIEPARTISVLRECEVLVVGGGPAGTAAAVAAARAGADVVLIERYNHLGGLSTGGLVIWIDRMTDWSGELVVRGFAEDLLGRLPPSAIAGPNWEALGSRDAALVDHWRQRSSAHHNVVTWAPTINPEHLKSASQQLVQESGVALVLHAWGARPLCSDDGAVTGVFLEGKEGRKAIQARVVVDCTGDGDLFFQAGARTDADIEERSIHHCMNTSWLFGSVDMPAWLDFRYTEHAAFAAFMAEGRRACPRGFERPVVSWRDDVALFMGPRLSGLSGVDVLDLTEAELLSREAMLAHLAFYRAHAPGFAQADLLLSGSQLGVRHSRRLVGMQRVTREDWTRQYPALDEIGVSPSLAPQWPNLSIPYGCLVPERVEGLLAAGRHVSCDPTTHSILREIPQCWLTGQAAGVAAAVAVQSGVQPRDVAVSRVRQILVRQGTYLSVDETKKCSGSECHG</sequence>
<keyword evidence="7" id="KW-1185">Reference proteome</keyword>
<proteinExistence type="predicted"/>
<evidence type="ECO:0000256" key="1">
    <source>
        <dbReference type="ARBA" id="ARBA00022485"/>
    </source>
</evidence>
<keyword evidence="1" id="KW-0004">4Fe-4S</keyword>
<dbReference type="EMBL" id="JAVIIV010000016">
    <property type="protein sequence ID" value="MDX8487971.1"/>
    <property type="molecule type" value="Genomic_DNA"/>
</dbReference>
<evidence type="ECO:0000256" key="2">
    <source>
        <dbReference type="ARBA" id="ARBA00022723"/>
    </source>
</evidence>
<dbReference type="Proteomes" id="UP001280156">
    <property type="component" value="Unassembled WGS sequence"/>
</dbReference>
<accession>A0ABU4YMT4</accession>
<dbReference type="Gene3D" id="3.50.50.60">
    <property type="entry name" value="FAD/NAD(P)-binding domain"/>
    <property type="match status" value="1"/>
</dbReference>